<reference evidence="14 15" key="1">
    <citation type="journal article" date="2019" name="Sci. Rep.">
        <title>Orb-weaving spider Araneus ventricosus genome elucidates the spidroin gene catalogue.</title>
        <authorList>
            <person name="Kono N."/>
            <person name="Nakamura H."/>
            <person name="Ohtoshi R."/>
            <person name="Moran D.A.P."/>
            <person name="Shinohara A."/>
            <person name="Yoshida Y."/>
            <person name="Fujiwara M."/>
            <person name="Mori M."/>
            <person name="Tomita M."/>
            <person name="Arakawa K."/>
        </authorList>
    </citation>
    <scope>NUCLEOTIDE SEQUENCE [LARGE SCALE GENOMIC DNA]</scope>
</reference>
<dbReference type="PANTHER" id="PTHR46118:SF4">
    <property type="entry name" value="PROTEIN ABHD11"/>
    <property type="match status" value="1"/>
</dbReference>
<accession>A0A4Y2IU98</accession>
<dbReference type="SUPFAM" id="SSF53474">
    <property type="entry name" value="alpha/beta-Hydrolases"/>
    <property type="match status" value="1"/>
</dbReference>
<dbReference type="AlphaFoldDB" id="A0A4Y2IU98"/>
<evidence type="ECO:0000313" key="14">
    <source>
        <dbReference type="EMBL" id="GBM81377.1"/>
    </source>
</evidence>
<proteinExistence type="inferred from homology"/>
<dbReference type="PRINTS" id="PR00111">
    <property type="entry name" value="ABHYDROLASE"/>
</dbReference>
<organism evidence="14 15">
    <name type="scientific">Araneus ventricosus</name>
    <name type="common">Orbweaver spider</name>
    <name type="synonym">Epeira ventricosa</name>
    <dbReference type="NCBI Taxonomy" id="182803"/>
    <lineage>
        <taxon>Eukaryota</taxon>
        <taxon>Metazoa</taxon>
        <taxon>Ecdysozoa</taxon>
        <taxon>Arthropoda</taxon>
        <taxon>Chelicerata</taxon>
        <taxon>Arachnida</taxon>
        <taxon>Araneae</taxon>
        <taxon>Araneomorphae</taxon>
        <taxon>Entelegynae</taxon>
        <taxon>Araneoidea</taxon>
        <taxon>Araneidae</taxon>
        <taxon>Araneus</taxon>
    </lineage>
</organism>
<evidence type="ECO:0000259" key="13">
    <source>
        <dbReference type="Pfam" id="PF05699"/>
    </source>
</evidence>
<evidence type="ECO:0000256" key="8">
    <source>
        <dbReference type="ARBA" id="ARBA00048283"/>
    </source>
</evidence>
<keyword evidence="15" id="KW-1185">Reference proteome</keyword>
<dbReference type="InterPro" id="IPR000073">
    <property type="entry name" value="AB_hydrolase_1"/>
</dbReference>
<dbReference type="InterPro" id="IPR008906">
    <property type="entry name" value="HATC_C_dom"/>
</dbReference>
<comment type="catalytic activity">
    <reaction evidence="11">
        <text>1-octadecanoyl-2-(5Z,8Z,11Z,14Z-eicosatetraenoyl)-sn-glycerol + H2O = 2-(5Z,8Z,11Z,14Z-eicosatetraenoyl)-glycerol + octadecanoate + H(+)</text>
        <dbReference type="Rhea" id="RHEA:38507"/>
        <dbReference type="ChEBI" id="CHEBI:15377"/>
        <dbReference type="ChEBI" id="CHEBI:15378"/>
        <dbReference type="ChEBI" id="CHEBI:25629"/>
        <dbReference type="ChEBI" id="CHEBI:52392"/>
        <dbReference type="ChEBI" id="CHEBI:75728"/>
    </reaction>
</comment>
<gene>
    <name evidence="14" type="primary">abhd11_2</name>
    <name evidence="14" type="ORF">AVEN_172009_1</name>
</gene>
<feature type="domain" description="HAT C-terminal dimerisation" evidence="13">
    <location>
        <begin position="300"/>
        <end position="353"/>
    </location>
</feature>
<keyword evidence="2" id="KW-0378">Hydrolase</keyword>
<comment type="caution">
    <text evidence="14">The sequence shown here is derived from an EMBL/GenBank/DDBJ whole genome shotgun (WGS) entry which is preliminary data.</text>
</comment>
<dbReference type="EC" id="3.1.1.116" evidence="3"/>
<feature type="domain" description="AB hydrolase-1" evidence="12">
    <location>
        <begin position="36"/>
        <end position="133"/>
    </location>
</feature>
<name>A0A4Y2IU98_ARAVE</name>
<evidence type="ECO:0000256" key="5">
    <source>
        <dbReference type="ARBA" id="ARBA00043667"/>
    </source>
</evidence>
<dbReference type="GO" id="GO:0046983">
    <property type="term" value="F:protein dimerization activity"/>
    <property type="evidence" value="ECO:0007669"/>
    <property type="project" value="InterPro"/>
</dbReference>
<dbReference type="GO" id="GO:0005739">
    <property type="term" value="C:mitochondrion"/>
    <property type="evidence" value="ECO:0007669"/>
    <property type="project" value="TreeGrafter"/>
</dbReference>
<evidence type="ECO:0000256" key="9">
    <source>
        <dbReference type="ARBA" id="ARBA00048504"/>
    </source>
</evidence>
<dbReference type="Pfam" id="PF00561">
    <property type="entry name" value="Abhydrolase_1"/>
    <property type="match status" value="1"/>
</dbReference>
<evidence type="ECO:0000256" key="6">
    <source>
        <dbReference type="ARBA" id="ARBA00043742"/>
    </source>
</evidence>
<evidence type="ECO:0000256" key="3">
    <source>
        <dbReference type="ARBA" id="ARBA00026104"/>
    </source>
</evidence>
<evidence type="ECO:0000256" key="2">
    <source>
        <dbReference type="ARBA" id="ARBA00022801"/>
    </source>
</evidence>
<evidence type="ECO:0000256" key="4">
    <source>
        <dbReference type="ARBA" id="ARBA00042703"/>
    </source>
</evidence>
<dbReference type="Gene3D" id="3.40.50.1820">
    <property type="entry name" value="alpha/beta hydrolase"/>
    <property type="match status" value="1"/>
</dbReference>
<protein>
    <recommendedName>
        <fullName evidence="7">sn-1-specific diacylglycerol lipase ABHD11</fullName>
        <ecNumber evidence="3">3.1.1.116</ecNumber>
    </recommendedName>
    <alternativeName>
        <fullName evidence="4">Alpha/beta hydrolase domain-containing protein 11</fullName>
    </alternativeName>
</protein>
<dbReference type="OrthoDB" id="6421323at2759"/>
<comment type="similarity">
    <text evidence="1">Belongs to the AB hydrolase superfamily.</text>
</comment>
<dbReference type="Proteomes" id="UP000499080">
    <property type="component" value="Unassembled WGS sequence"/>
</dbReference>
<comment type="catalytic activity">
    <reaction evidence="8">
        <text>1-octadecanoyl-2-(4Z,7Z,10Z,13Z,16Z,19Z-docosahexaenoyl)-sn-glycerol + H2O = 2-(4Z,7Z,10Z,13Z,16Z,19Z-docosahexaenoyl)-glycerol + octadecanoate + H(+)</text>
        <dbReference type="Rhea" id="RHEA:77107"/>
        <dbReference type="ChEBI" id="CHEBI:15377"/>
        <dbReference type="ChEBI" id="CHEBI:15378"/>
        <dbReference type="ChEBI" id="CHEBI:25629"/>
        <dbReference type="ChEBI" id="CHEBI:77129"/>
        <dbReference type="ChEBI" id="CHEBI:186738"/>
    </reaction>
</comment>
<evidence type="ECO:0000259" key="12">
    <source>
        <dbReference type="Pfam" id="PF00561"/>
    </source>
</evidence>
<comment type="catalytic activity">
    <reaction evidence="6">
        <text>a 1,3-diacyl-sn-glycerol + H2O = a 1-acyl-sn-glycerol + a fatty acid + H(+)</text>
        <dbReference type="Rhea" id="RHEA:38503"/>
        <dbReference type="ChEBI" id="CHEBI:15377"/>
        <dbReference type="ChEBI" id="CHEBI:15378"/>
        <dbReference type="ChEBI" id="CHEBI:28868"/>
        <dbReference type="ChEBI" id="CHEBI:64683"/>
        <dbReference type="ChEBI" id="CHEBI:77272"/>
    </reaction>
</comment>
<evidence type="ECO:0000256" key="11">
    <source>
        <dbReference type="ARBA" id="ARBA00048919"/>
    </source>
</evidence>
<dbReference type="GO" id="GO:0052689">
    <property type="term" value="F:carboxylic ester hydrolase activity"/>
    <property type="evidence" value="ECO:0007669"/>
    <property type="project" value="TreeGrafter"/>
</dbReference>
<sequence length="355" mass="40248">MGREEHKNRPRMHKRIEPVPLAYNLVEPDGGATDKPPVIILHGVTASKEYWYDIPQTVANATKRKVYAVDSRNHGESPWSEVFDFGDCNVVDLLHFMDTIKAPKAILIGHSMGGITIIKTAVKAPERIEKAVVEDMTVSKVNPQIVEAIYNKIGLARKAVEIMPTGLDEKSARFFIIDFILNALPPEAMIPDEDQEVIQKMEFQIKKAENGYEPKTNLKSILRAILNPPICHFPREGQFDKDALFVYGCKSNFTVKTSVALELMKELPLYASNVVQDSEKEAYDLEIHNFQNDHFSDIVEESVDLWWRDVENTSKYPLLSRMTFALLTCFHEPKVESSFSIMNNVITPGSNRLNV</sequence>
<dbReference type="EMBL" id="BGPR01002941">
    <property type="protein sequence ID" value="GBM81377.1"/>
    <property type="molecule type" value="Genomic_DNA"/>
</dbReference>
<evidence type="ECO:0000256" key="7">
    <source>
        <dbReference type="ARBA" id="ARBA00044064"/>
    </source>
</evidence>
<comment type="catalytic activity">
    <reaction evidence="9">
        <text>1,2-didecanoylglycerol + H2O = decanoylglycerol + decanoate + H(+)</text>
        <dbReference type="Rhea" id="RHEA:48596"/>
        <dbReference type="ChEBI" id="CHEBI:11152"/>
        <dbReference type="ChEBI" id="CHEBI:15377"/>
        <dbReference type="ChEBI" id="CHEBI:15378"/>
        <dbReference type="ChEBI" id="CHEBI:27689"/>
        <dbReference type="ChEBI" id="CHEBI:90605"/>
    </reaction>
</comment>
<dbReference type="InterPro" id="IPR029058">
    <property type="entry name" value="AB_hydrolase_fold"/>
</dbReference>
<comment type="catalytic activity">
    <reaction evidence="10">
        <text>1-octadecanoyl-2-(9Z-octadecenoyl)-sn-glycerol + H2O = 2-(9Z-octadecenoyl)-glycerol + octadecanoate + H(+)</text>
        <dbReference type="Rhea" id="RHEA:77103"/>
        <dbReference type="ChEBI" id="CHEBI:15377"/>
        <dbReference type="ChEBI" id="CHEBI:15378"/>
        <dbReference type="ChEBI" id="CHEBI:25629"/>
        <dbReference type="ChEBI" id="CHEBI:73990"/>
        <dbReference type="ChEBI" id="CHEBI:75468"/>
    </reaction>
</comment>
<dbReference type="PANTHER" id="PTHR46118">
    <property type="entry name" value="PROTEIN ABHD11"/>
    <property type="match status" value="1"/>
</dbReference>
<evidence type="ECO:0000256" key="1">
    <source>
        <dbReference type="ARBA" id="ARBA00008645"/>
    </source>
</evidence>
<comment type="catalytic activity">
    <reaction evidence="5">
        <text>a 1,2-diacyl-sn-glycerol + H2O = a 2-acylglycerol + a fatty acid + H(+)</text>
        <dbReference type="Rhea" id="RHEA:33275"/>
        <dbReference type="ChEBI" id="CHEBI:15377"/>
        <dbReference type="ChEBI" id="CHEBI:15378"/>
        <dbReference type="ChEBI" id="CHEBI:17389"/>
        <dbReference type="ChEBI" id="CHEBI:17815"/>
        <dbReference type="ChEBI" id="CHEBI:28868"/>
        <dbReference type="EC" id="3.1.1.116"/>
    </reaction>
</comment>
<dbReference type="Pfam" id="PF05699">
    <property type="entry name" value="Dimer_Tnp_hAT"/>
    <property type="match status" value="1"/>
</dbReference>
<evidence type="ECO:0000313" key="15">
    <source>
        <dbReference type="Proteomes" id="UP000499080"/>
    </source>
</evidence>
<evidence type="ECO:0000256" key="10">
    <source>
        <dbReference type="ARBA" id="ARBA00048513"/>
    </source>
</evidence>